<dbReference type="AlphaFoldDB" id="A0A822YRA7"/>
<evidence type="ECO:0000256" key="2">
    <source>
        <dbReference type="ARBA" id="ARBA00061659"/>
    </source>
</evidence>
<feature type="repeat" description="PPR" evidence="3">
    <location>
        <begin position="423"/>
        <end position="458"/>
    </location>
</feature>
<dbReference type="PANTHER" id="PTHR47926">
    <property type="entry name" value="PENTATRICOPEPTIDE REPEAT-CONTAINING PROTEIN"/>
    <property type="match status" value="1"/>
</dbReference>
<dbReference type="FunFam" id="1.25.40.10:FF:000031">
    <property type="entry name" value="Pentatricopeptide repeat-containing protein mitochondrial"/>
    <property type="match status" value="1"/>
</dbReference>
<dbReference type="Pfam" id="PF20431">
    <property type="entry name" value="E_motif"/>
    <property type="match status" value="1"/>
</dbReference>
<protein>
    <recommendedName>
        <fullName evidence="6">Pentatricopeptide repeat-containing protein At1g06140, mitochondrial-like</fullName>
    </recommendedName>
</protein>
<keyword evidence="1" id="KW-0677">Repeat</keyword>
<dbReference type="Proteomes" id="UP000607653">
    <property type="component" value="Unassembled WGS sequence"/>
</dbReference>
<proteinExistence type="inferred from homology"/>
<dbReference type="Pfam" id="PF13041">
    <property type="entry name" value="PPR_2"/>
    <property type="match status" value="2"/>
</dbReference>
<evidence type="ECO:0000256" key="3">
    <source>
        <dbReference type="PROSITE-ProRule" id="PRU00708"/>
    </source>
</evidence>
<dbReference type="FunFam" id="1.25.40.10:FF:000280">
    <property type="entry name" value="Pentatricopeptide repeat-containing protein"/>
    <property type="match status" value="1"/>
</dbReference>
<gene>
    <name evidence="4" type="ORF">HUJ06_007375</name>
</gene>
<dbReference type="Gene3D" id="1.25.40.10">
    <property type="entry name" value="Tetratricopeptide repeat domain"/>
    <property type="match status" value="5"/>
</dbReference>
<dbReference type="Pfam" id="PF01535">
    <property type="entry name" value="PPR"/>
    <property type="match status" value="4"/>
</dbReference>
<evidence type="ECO:0000256" key="1">
    <source>
        <dbReference type="ARBA" id="ARBA00022737"/>
    </source>
</evidence>
<organism evidence="4 5">
    <name type="scientific">Nelumbo nucifera</name>
    <name type="common">Sacred lotus</name>
    <dbReference type="NCBI Taxonomy" id="4432"/>
    <lineage>
        <taxon>Eukaryota</taxon>
        <taxon>Viridiplantae</taxon>
        <taxon>Streptophyta</taxon>
        <taxon>Embryophyta</taxon>
        <taxon>Tracheophyta</taxon>
        <taxon>Spermatophyta</taxon>
        <taxon>Magnoliopsida</taxon>
        <taxon>Proteales</taxon>
        <taxon>Nelumbonaceae</taxon>
        <taxon>Nelumbo</taxon>
    </lineage>
</organism>
<sequence length="616" mass="68849">MLLPSGVKSVKSIPAISPQNPAKALSSLFSLTKTLSSLKQLHGQIIINGLHRSVLFGSKMSNVYIEVGFLENASQTFEQISSKNPHSWNTIISGYFKDGRFSDVLHLCKRMWGERHTADSFNLVFAVKASVGLCNLRMGQSVHSHAIKSALEGDSYVSPSLMTMYVELGSLEEAQKIFDRVSERNDVSCGCMIRGYLNFSKEYEVFELYHEMVSAGYELDSFSVEGLIRACGNVCAGREGNALHGYCIKRCFMDSGICLQTCIVDMYTKCGLLECALKLFEEISDKDVVLWSSMIAGFSKNGRTWQAISLFHQMLEESIVPNAVTFSSVLPACSHLGSLQLGKAIHGYVTRTDFELDVVSYTAFIDIYAKCGHVWIAYRMFNKMPERNVYSWSAMINGFGIHGLYSEAFNLFAQMMSENLEPNSITFVSVLSACSHSGRIEEGWRYFHSMSRDHGISPAEEHYACMVDLLARAGQIDEALNFVNNMPIHPGASIWGALLGACRIHKKVELAEQVAKKLLVLEPDQSGMYVLLSNIYAAVGMWRMVKKMRGMMSEKGLNKIVGFSLIEVGKKIYVFNANDRCVDRNMEIENVWSSLQEQMKAHGYLPHISLAHDMDD</sequence>
<dbReference type="PANTHER" id="PTHR47926:SF344">
    <property type="entry name" value="OS07G0636900 PROTEIN"/>
    <property type="match status" value="1"/>
</dbReference>
<dbReference type="InterPro" id="IPR002885">
    <property type="entry name" value="PPR_rpt"/>
</dbReference>
<accession>A0A822YRA7</accession>
<name>A0A822YRA7_NELNU</name>
<keyword evidence="5" id="KW-1185">Reference proteome</keyword>
<feature type="repeat" description="PPR" evidence="3">
    <location>
        <begin position="287"/>
        <end position="321"/>
    </location>
</feature>
<feature type="repeat" description="PPR" evidence="3">
    <location>
        <begin position="388"/>
        <end position="422"/>
    </location>
</feature>
<dbReference type="GO" id="GO:0003723">
    <property type="term" value="F:RNA binding"/>
    <property type="evidence" value="ECO:0007669"/>
    <property type="project" value="InterPro"/>
</dbReference>
<evidence type="ECO:0000313" key="4">
    <source>
        <dbReference type="EMBL" id="DAD36734.1"/>
    </source>
</evidence>
<comment type="similarity">
    <text evidence="2">Belongs to the PPR family. PCMP-E subfamily.</text>
</comment>
<evidence type="ECO:0000313" key="5">
    <source>
        <dbReference type="Proteomes" id="UP000607653"/>
    </source>
</evidence>
<dbReference type="GO" id="GO:0009451">
    <property type="term" value="P:RNA modification"/>
    <property type="evidence" value="ECO:0007669"/>
    <property type="project" value="InterPro"/>
</dbReference>
<comment type="caution">
    <text evidence="4">The sequence shown here is derived from an EMBL/GenBank/DDBJ whole genome shotgun (WGS) entry which is preliminary data.</text>
</comment>
<dbReference type="FunFam" id="1.25.40.10:FF:000073">
    <property type="entry name" value="Pentatricopeptide repeat-containing protein chloroplastic"/>
    <property type="match status" value="1"/>
</dbReference>
<dbReference type="Pfam" id="PF12854">
    <property type="entry name" value="PPR_1"/>
    <property type="match status" value="1"/>
</dbReference>
<dbReference type="InterPro" id="IPR011990">
    <property type="entry name" value="TPR-like_helical_dom_sf"/>
</dbReference>
<dbReference type="SUPFAM" id="SSF48452">
    <property type="entry name" value="TPR-like"/>
    <property type="match status" value="1"/>
</dbReference>
<dbReference type="NCBIfam" id="TIGR00756">
    <property type="entry name" value="PPR"/>
    <property type="match status" value="5"/>
</dbReference>
<evidence type="ECO:0008006" key="6">
    <source>
        <dbReference type="Google" id="ProtNLM"/>
    </source>
</evidence>
<feature type="repeat" description="PPR" evidence="3">
    <location>
        <begin position="357"/>
        <end position="387"/>
    </location>
</feature>
<feature type="repeat" description="PPR" evidence="3">
    <location>
        <begin position="84"/>
        <end position="118"/>
    </location>
</feature>
<dbReference type="InterPro" id="IPR046960">
    <property type="entry name" value="PPR_At4g14850-like_plant"/>
</dbReference>
<dbReference type="PROSITE" id="PS51375">
    <property type="entry name" value="PPR"/>
    <property type="match status" value="6"/>
</dbReference>
<dbReference type="EMBL" id="DUZY01000004">
    <property type="protein sequence ID" value="DAD36734.1"/>
    <property type="molecule type" value="Genomic_DNA"/>
</dbReference>
<dbReference type="InterPro" id="IPR046848">
    <property type="entry name" value="E_motif"/>
</dbReference>
<feature type="repeat" description="PPR" evidence="3">
    <location>
        <begin position="185"/>
        <end position="219"/>
    </location>
</feature>
<reference evidence="4 5" key="1">
    <citation type="journal article" date="2020" name="Mol. Biol. Evol.">
        <title>Distinct Expression and Methylation Patterns for Genes with Different Fates following a Single Whole-Genome Duplication in Flowering Plants.</title>
        <authorList>
            <person name="Shi T."/>
            <person name="Rahmani R.S."/>
            <person name="Gugger P.F."/>
            <person name="Wang M."/>
            <person name="Li H."/>
            <person name="Zhang Y."/>
            <person name="Li Z."/>
            <person name="Wang Q."/>
            <person name="Van de Peer Y."/>
            <person name="Marchal K."/>
            <person name="Chen J."/>
        </authorList>
    </citation>
    <scope>NUCLEOTIDE SEQUENCE [LARGE SCALE GENOMIC DNA]</scope>
    <source>
        <tissue evidence="4">Leaf</tissue>
    </source>
</reference>